<evidence type="ECO:0000256" key="4">
    <source>
        <dbReference type="ARBA" id="ARBA00039009"/>
    </source>
</evidence>
<reference evidence="11" key="1">
    <citation type="submission" date="2025-08" db="UniProtKB">
        <authorList>
            <consortium name="RefSeq"/>
        </authorList>
    </citation>
    <scope>IDENTIFICATION</scope>
    <source>
        <tissue evidence="11">Whole Larva</tissue>
    </source>
</reference>
<dbReference type="Gene3D" id="3.30.300.30">
    <property type="match status" value="1"/>
</dbReference>
<evidence type="ECO:0000313" key="11">
    <source>
        <dbReference type="RefSeq" id="XP_017781761.1"/>
    </source>
</evidence>
<feature type="domain" description="AMP-dependent synthetase/ligase" evidence="8">
    <location>
        <begin position="43"/>
        <end position="428"/>
    </location>
</feature>
<sequence>MMNSLCRRLHSNVDKFRSMSNLSYKHAVGRKPLIGKTVGDLLKNAAERFPEKVAVQSQNESMTFFNLLEKADRLGAGLMKLGLRRGDRLGIWAPNILEWEVTCMACSRIGVILVQLNPAYKAQEIEYCVNKVEMKAIVCPEKVKKIEFFSILNELENIGSFDKDRLNLRTMPSLKHIILISENKHKGVYNYGDLLEDSSVEEARKVFRGQDNVKFDDGFNIQFTSGSTGQPKAALLSHFQVVNNSNMTSMMKHDPNVEQKICFQVPFFHTFGTTVGVVGSLHHGNTIVLPDSTYNPKAALKTIEQGCNVIFGTPTMYVDLINAQKDMKLELKAFVAVIGGSPSSPKLIEDMRRILNIKNIVSIYGLTETTCVVFHGNLHTEDVKLYDYVGKISDHVEAKVVDARDNLVPFGEAGELCVRGYSTMLGYWGDEKKTKETIDDKGWLRTGDKFVLHEDGYGQIVGRLKDMIIRGGENIYPKEIEGFLDGHPDIVESQVVGLPDERMGEIVCACLRIEDGKAITQKDVQKFCDGKLAHYKIPSVVHVMKSFPKTTSGKIQKFKLRDDILAGRNL</sequence>
<dbReference type="Pfam" id="PF13193">
    <property type="entry name" value="AMP-binding_C"/>
    <property type="match status" value="1"/>
</dbReference>
<name>A0ABM1N4L1_NICVS</name>
<organism evidence="10 11">
    <name type="scientific">Nicrophorus vespilloides</name>
    <name type="common">Boreal carrion beetle</name>
    <dbReference type="NCBI Taxonomy" id="110193"/>
    <lineage>
        <taxon>Eukaryota</taxon>
        <taxon>Metazoa</taxon>
        <taxon>Ecdysozoa</taxon>
        <taxon>Arthropoda</taxon>
        <taxon>Hexapoda</taxon>
        <taxon>Insecta</taxon>
        <taxon>Pterygota</taxon>
        <taxon>Neoptera</taxon>
        <taxon>Endopterygota</taxon>
        <taxon>Coleoptera</taxon>
        <taxon>Polyphaga</taxon>
        <taxon>Staphyliniformia</taxon>
        <taxon>Silphidae</taxon>
        <taxon>Nicrophorinae</taxon>
        <taxon>Nicrophorus</taxon>
    </lineage>
</organism>
<comment type="catalytic activity">
    <reaction evidence="6">
        <text>octanoate + ATP + CoA = octanoyl-CoA + AMP + diphosphate</text>
        <dbReference type="Rhea" id="RHEA:33631"/>
        <dbReference type="ChEBI" id="CHEBI:25646"/>
        <dbReference type="ChEBI" id="CHEBI:30616"/>
        <dbReference type="ChEBI" id="CHEBI:33019"/>
        <dbReference type="ChEBI" id="CHEBI:57287"/>
        <dbReference type="ChEBI" id="CHEBI:57386"/>
        <dbReference type="ChEBI" id="CHEBI:456215"/>
    </reaction>
</comment>
<feature type="domain" description="AMP-binding enzyme C-terminal" evidence="9">
    <location>
        <begin position="479"/>
        <end position="554"/>
    </location>
</feature>
<dbReference type="PANTHER" id="PTHR43201">
    <property type="entry name" value="ACYL-COA SYNTHETASE"/>
    <property type="match status" value="1"/>
</dbReference>
<evidence type="ECO:0000256" key="1">
    <source>
        <dbReference type="ARBA" id="ARBA00006432"/>
    </source>
</evidence>
<evidence type="ECO:0000259" key="9">
    <source>
        <dbReference type="Pfam" id="PF13193"/>
    </source>
</evidence>
<evidence type="ECO:0000256" key="7">
    <source>
        <dbReference type="ARBA" id="ARBA00048277"/>
    </source>
</evidence>
<evidence type="ECO:0000256" key="5">
    <source>
        <dbReference type="ARBA" id="ARBA00039638"/>
    </source>
</evidence>
<gene>
    <name evidence="11" type="primary">LOC108566415</name>
</gene>
<dbReference type="InterPro" id="IPR020845">
    <property type="entry name" value="AMP-binding_CS"/>
</dbReference>
<keyword evidence="2" id="KW-0436">Ligase</keyword>
<accession>A0ABM1N4L1</accession>
<protein>
    <recommendedName>
        <fullName evidence="5">Medium-chain acyl-CoA ligase ACSF2, mitochondrial</fullName>
        <ecNumber evidence="4">6.2.1.2</ecNumber>
    </recommendedName>
</protein>
<evidence type="ECO:0000256" key="3">
    <source>
        <dbReference type="ARBA" id="ARBA00037247"/>
    </source>
</evidence>
<dbReference type="RefSeq" id="XP_017781761.1">
    <property type="nucleotide sequence ID" value="XM_017926272.1"/>
</dbReference>
<dbReference type="GeneID" id="108566415"/>
<comment type="catalytic activity">
    <reaction evidence="7">
        <text>a medium-chain fatty acid + ATP + CoA = a medium-chain fatty acyl-CoA + AMP + diphosphate</text>
        <dbReference type="Rhea" id="RHEA:48340"/>
        <dbReference type="ChEBI" id="CHEBI:30616"/>
        <dbReference type="ChEBI" id="CHEBI:33019"/>
        <dbReference type="ChEBI" id="CHEBI:57287"/>
        <dbReference type="ChEBI" id="CHEBI:59558"/>
        <dbReference type="ChEBI" id="CHEBI:90546"/>
        <dbReference type="ChEBI" id="CHEBI:456215"/>
        <dbReference type="EC" id="6.2.1.2"/>
    </reaction>
</comment>
<evidence type="ECO:0000259" key="8">
    <source>
        <dbReference type="Pfam" id="PF00501"/>
    </source>
</evidence>
<evidence type="ECO:0000313" key="10">
    <source>
        <dbReference type="Proteomes" id="UP000695000"/>
    </source>
</evidence>
<dbReference type="PROSITE" id="PS00455">
    <property type="entry name" value="AMP_BINDING"/>
    <property type="match status" value="1"/>
</dbReference>
<dbReference type="InterPro" id="IPR042099">
    <property type="entry name" value="ANL_N_sf"/>
</dbReference>
<dbReference type="PANTHER" id="PTHR43201:SF5">
    <property type="entry name" value="MEDIUM-CHAIN ACYL-COA LIGASE ACSF2, MITOCHONDRIAL"/>
    <property type="match status" value="1"/>
</dbReference>
<dbReference type="SUPFAM" id="SSF56801">
    <property type="entry name" value="Acetyl-CoA synthetase-like"/>
    <property type="match status" value="1"/>
</dbReference>
<proteinExistence type="inferred from homology"/>
<dbReference type="InterPro" id="IPR045851">
    <property type="entry name" value="AMP-bd_C_sf"/>
</dbReference>
<comment type="function">
    <text evidence="3">Acyl-CoA synthases catalyze the initial reaction in fatty acid metabolism, by forming a thioester with CoA. Has some preference toward medium-chain substrates. Plays a role in adipocyte differentiation.</text>
</comment>
<evidence type="ECO:0000256" key="2">
    <source>
        <dbReference type="ARBA" id="ARBA00022598"/>
    </source>
</evidence>
<dbReference type="Gene3D" id="3.40.50.12780">
    <property type="entry name" value="N-terminal domain of ligase-like"/>
    <property type="match status" value="1"/>
</dbReference>
<dbReference type="Pfam" id="PF00501">
    <property type="entry name" value="AMP-binding"/>
    <property type="match status" value="1"/>
</dbReference>
<dbReference type="Proteomes" id="UP000695000">
    <property type="component" value="Unplaced"/>
</dbReference>
<dbReference type="InterPro" id="IPR000873">
    <property type="entry name" value="AMP-dep_synth/lig_dom"/>
</dbReference>
<evidence type="ECO:0000256" key="6">
    <source>
        <dbReference type="ARBA" id="ARBA00047319"/>
    </source>
</evidence>
<comment type="similarity">
    <text evidence="1">Belongs to the ATP-dependent AMP-binding enzyme family.</text>
</comment>
<dbReference type="EC" id="6.2.1.2" evidence="4"/>
<keyword evidence="10" id="KW-1185">Reference proteome</keyword>
<dbReference type="InterPro" id="IPR025110">
    <property type="entry name" value="AMP-bd_C"/>
</dbReference>